<evidence type="ECO:0000313" key="2">
    <source>
        <dbReference type="EMBL" id="BBP91085.1"/>
    </source>
</evidence>
<organism evidence="2 3">
    <name type="scientific">Bacillus safensis</name>
    <dbReference type="NCBI Taxonomy" id="561879"/>
    <lineage>
        <taxon>Bacteria</taxon>
        <taxon>Bacillati</taxon>
        <taxon>Bacillota</taxon>
        <taxon>Bacilli</taxon>
        <taxon>Bacillales</taxon>
        <taxon>Bacillaceae</taxon>
        <taxon>Bacillus</taxon>
    </lineage>
</organism>
<accession>A0A5S9MDW8</accession>
<proteinExistence type="predicted"/>
<dbReference type="Gene3D" id="3.40.710.10">
    <property type="entry name" value="DD-peptidase/beta-lactamase superfamily"/>
    <property type="match status" value="1"/>
</dbReference>
<reference evidence="2 3" key="1">
    <citation type="submission" date="2019-12" db="EMBL/GenBank/DDBJ databases">
        <title>Full genome sequence of a Bacillus safensis strain isolated from commercially available natto in Indonesia.</title>
        <authorList>
            <person name="Yoshida M."/>
            <person name="Uomi M."/>
            <person name="Waturangi D."/>
            <person name="Ekaputri J.J."/>
            <person name="Setiamarga D.H.E."/>
        </authorList>
    </citation>
    <scope>NUCLEOTIDE SEQUENCE [LARGE SCALE GENOMIC DNA]</scope>
    <source>
        <strain evidence="2 3">IDN1</strain>
    </source>
</reference>
<dbReference type="Pfam" id="PF00905">
    <property type="entry name" value="Transpeptidase"/>
    <property type="match status" value="1"/>
</dbReference>
<dbReference type="InterPro" id="IPR012338">
    <property type="entry name" value="Beta-lactam/transpept-like"/>
</dbReference>
<feature type="domain" description="Penicillin-binding protein transpeptidase" evidence="1">
    <location>
        <begin position="1"/>
        <end position="77"/>
    </location>
</feature>
<evidence type="ECO:0000313" key="3">
    <source>
        <dbReference type="Proteomes" id="UP000464658"/>
    </source>
</evidence>
<dbReference type="AlphaFoldDB" id="A0A5S9MDW8"/>
<dbReference type="GO" id="GO:0008658">
    <property type="term" value="F:penicillin binding"/>
    <property type="evidence" value="ECO:0007669"/>
    <property type="project" value="InterPro"/>
</dbReference>
<dbReference type="SUPFAM" id="SSF56601">
    <property type="entry name" value="beta-lactamase/transpeptidase-like"/>
    <property type="match status" value="1"/>
</dbReference>
<dbReference type="InterPro" id="IPR001460">
    <property type="entry name" value="PCN-bd_Tpept"/>
</dbReference>
<evidence type="ECO:0000259" key="1">
    <source>
        <dbReference type="Pfam" id="PF00905"/>
    </source>
</evidence>
<name>A0A5S9MDW8_BACIA</name>
<protein>
    <recommendedName>
        <fullName evidence="1">Penicillin-binding protein transpeptidase domain-containing protein</fullName>
    </recommendedName>
</protein>
<dbReference type="Proteomes" id="UP000464658">
    <property type="component" value="Chromosome"/>
</dbReference>
<sequence length="104" mass="11688">MMAAIARGGERKEVKIAEKVLYQNGTTMLSFQNKRPEGGSIDRYTAQKLQKFLRQVVTSDKGTGRRFQDLPYGVAGKNQVLPKPAVKTKRGIRFIISGLQDTFR</sequence>
<gene>
    <name evidence="2" type="ORF">BsIDN1_47030</name>
</gene>
<dbReference type="EMBL" id="AP021906">
    <property type="protein sequence ID" value="BBP91085.1"/>
    <property type="molecule type" value="Genomic_DNA"/>
</dbReference>